<dbReference type="InterPro" id="IPR002937">
    <property type="entry name" value="Amino_oxidase"/>
</dbReference>
<accession>A0A4Q0XF18</accession>
<keyword evidence="5" id="KW-1185">Reference proteome</keyword>
<proteinExistence type="inferred from homology"/>
<sequence>MIKKEEIIIIGGGLSGLTLAYLLSKKNIESTILEASSRLGGRIQTVPGRLGTPMELGATWFSGLHTNLNALLDELGLTKYPQYSKGKSLFQTTSFEPPQVFNVPESQEPSYRISGGSQALIDSLNLNADLTNIKLNTRVKIIRKFGKGLLLETANEQKLYADKVILCLPPQLVSSQLTFEPKLPDNVLQILPTVQTWMAGSVKFVLEYAVPFWRNKGYSGMLFSHSGIVTEMHDHTNYEKNKFGFTGFLSSGSTSYSKEVRKELVLKQLEKLLGAEASNPISYFDKVWTDEFVSGENQIIHRPHQNNGHPIFMKSYLDNTIFFSGTESSSEYSGYMEGAIISAKTICNKISI</sequence>
<dbReference type="Proteomes" id="UP000289792">
    <property type="component" value="Unassembled WGS sequence"/>
</dbReference>
<dbReference type="AlphaFoldDB" id="A0A4Q0XF18"/>
<dbReference type="InterPro" id="IPR036188">
    <property type="entry name" value="FAD/NAD-bd_sf"/>
</dbReference>
<keyword evidence="2" id="KW-0812">Transmembrane</keyword>
<dbReference type="RefSeq" id="WP_129017293.1">
    <property type="nucleotide sequence ID" value="NZ_SDDZ01000005.1"/>
</dbReference>
<evidence type="ECO:0000313" key="4">
    <source>
        <dbReference type="EMBL" id="RXJ49790.1"/>
    </source>
</evidence>
<feature type="transmembrane region" description="Helical" evidence="2">
    <location>
        <begin position="7"/>
        <end position="24"/>
    </location>
</feature>
<dbReference type="SUPFAM" id="SSF51905">
    <property type="entry name" value="FAD/NAD(P)-binding domain"/>
    <property type="match status" value="1"/>
</dbReference>
<dbReference type="Pfam" id="PF01593">
    <property type="entry name" value="Amino_oxidase"/>
    <property type="match status" value="2"/>
</dbReference>
<reference evidence="4 5" key="1">
    <citation type="submission" date="2019-01" db="EMBL/GenBank/DDBJ databases">
        <title>Genome sequence of the Antarctic species Gelidibacter gilvus ACAM 158(T).</title>
        <authorList>
            <person name="Bowman J.P."/>
        </authorList>
    </citation>
    <scope>NUCLEOTIDE SEQUENCE [LARGE SCALE GENOMIC DNA]</scope>
    <source>
        <strain evidence="4 5">IC158</strain>
    </source>
</reference>
<name>A0A4Q0XF18_9FLAO</name>
<organism evidence="4 5">
    <name type="scientific">Gelidibacter gilvus</name>
    <dbReference type="NCBI Taxonomy" id="59602"/>
    <lineage>
        <taxon>Bacteria</taxon>
        <taxon>Pseudomonadati</taxon>
        <taxon>Bacteroidota</taxon>
        <taxon>Flavobacteriia</taxon>
        <taxon>Flavobacteriales</taxon>
        <taxon>Flavobacteriaceae</taxon>
        <taxon>Gelidibacter</taxon>
    </lineage>
</organism>
<feature type="domain" description="Amine oxidase" evidence="3">
    <location>
        <begin position="96"/>
        <end position="350"/>
    </location>
</feature>
<dbReference type="EMBL" id="SDDZ01000005">
    <property type="protein sequence ID" value="RXJ49790.1"/>
    <property type="molecule type" value="Genomic_DNA"/>
</dbReference>
<gene>
    <name evidence="4" type="ORF">ESZ48_10050</name>
</gene>
<dbReference type="PANTHER" id="PTHR43563">
    <property type="entry name" value="AMINE OXIDASE"/>
    <property type="match status" value="1"/>
</dbReference>
<evidence type="ECO:0000256" key="1">
    <source>
        <dbReference type="ARBA" id="ARBA00005995"/>
    </source>
</evidence>
<dbReference type="Gene3D" id="3.90.660.10">
    <property type="match status" value="1"/>
</dbReference>
<comment type="similarity">
    <text evidence="1">Belongs to the flavin monoamine oxidase family.</text>
</comment>
<dbReference type="OrthoDB" id="56323at2"/>
<dbReference type="PANTHER" id="PTHR43563:SF1">
    <property type="entry name" value="AMINE OXIDASE [FLAVIN-CONTAINING] B"/>
    <property type="match status" value="1"/>
</dbReference>
<evidence type="ECO:0000256" key="2">
    <source>
        <dbReference type="SAM" id="Phobius"/>
    </source>
</evidence>
<keyword evidence="2" id="KW-0472">Membrane</keyword>
<protein>
    <submittedName>
        <fullName evidence="4">FAD-dependent oxidoreductase</fullName>
    </submittedName>
</protein>
<keyword evidence="2" id="KW-1133">Transmembrane helix</keyword>
<dbReference type="InterPro" id="IPR050703">
    <property type="entry name" value="Flavin_MAO"/>
</dbReference>
<comment type="caution">
    <text evidence="4">The sequence shown here is derived from an EMBL/GenBank/DDBJ whole genome shotgun (WGS) entry which is preliminary data.</text>
</comment>
<evidence type="ECO:0000313" key="5">
    <source>
        <dbReference type="Proteomes" id="UP000289792"/>
    </source>
</evidence>
<dbReference type="Gene3D" id="3.50.50.60">
    <property type="entry name" value="FAD/NAD(P)-binding domain"/>
    <property type="match status" value="2"/>
</dbReference>
<feature type="domain" description="Amine oxidase" evidence="3">
    <location>
        <begin position="14"/>
        <end position="85"/>
    </location>
</feature>
<dbReference type="SUPFAM" id="SSF54373">
    <property type="entry name" value="FAD-linked reductases, C-terminal domain"/>
    <property type="match status" value="1"/>
</dbReference>
<dbReference type="GO" id="GO:0016491">
    <property type="term" value="F:oxidoreductase activity"/>
    <property type="evidence" value="ECO:0007669"/>
    <property type="project" value="InterPro"/>
</dbReference>
<evidence type="ECO:0000259" key="3">
    <source>
        <dbReference type="Pfam" id="PF01593"/>
    </source>
</evidence>